<reference evidence="1" key="1">
    <citation type="submission" date="2021-06" db="EMBL/GenBank/DDBJ databases">
        <authorList>
            <person name="Kallberg Y."/>
            <person name="Tangrot J."/>
            <person name="Rosling A."/>
        </authorList>
    </citation>
    <scope>NUCLEOTIDE SEQUENCE</scope>
    <source>
        <strain evidence="1">MA453B</strain>
    </source>
</reference>
<dbReference type="OrthoDB" id="10356226at2759"/>
<evidence type="ECO:0000313" key="1">
    <source>
        <dbReference type="EMBL" id="CAG8825412.1"/>
    </source>
</evidence>
<proteinExistence type="predicted"/>
<feature type="non-terminal residue" evidence="1">
    <location>
        <position position="1"/>
    </location>
</feature>
<comment type="caution">
    <text evidence="1">The sequence shown here is derived from an EMBL/GenBank/DDBJ whole genome shotgun (WGS) entry which is preliminary data.</text>
</comment>
<name>A0A9N9PBL1_9GLOM</name>
<dbReference type="Proteomes" id="UP000789405">
    <property type="component" value="Unassembled WGS sequence"/>
</dbReference>
<protein>
    <submittedName>
        <fullName evidence="1">19088_t:CDS:1</fullName>
    </submittedName>
</protein>
<keyword evidence="2" id="KW-1185">Reference proteome</keyword>
<sequence>ETYYKPDNKNKKIKFRAAKYYKKSSKQGFITYDPPAFPRNEPILVPSHNERSQILPHNEPALVPPYNESALVPPYNEPALVFLYNELALVSPLNEPVLGSLYNEPASGSSHNESALTSLRDEPALVQRLVLVPDELINKMNELEKRTEALEALHNNKKRK</sequence>
<feature type="non-terminal residue" evidence="1">
    <location>
        <position position="160"/>
    </location>
</feature>
<accession>A0A9N9PBL1</accession>
<dbReference type="EMBL" id="CAJVPY010066438">
    <property type="protein sequence ID" value="CAG8825412.1"/>
    <property type="molecule type" value="Genomic_DNA"/>
</dbReference>
<gene>
    <name evidence="1" type="ORF">DERYTH_LOCUS27898</name>
</gene>
<dbReference type="AlphaFoldDB" id="A0A9N9PBL1"/>
<organism evidence="1 2">
    <name type="scientific">Dentiscutata erythropus</name>
    <dbReference type="NCBI Taxonomy" id="1348616"/>
    <lineage>
        <taxon>Eukaryota</taxon>
        <taxon>Fungi</taxon>
        <taxon>Fungi incertae sedis</taxon>
        <taxon>Mucoromycota</taxon>
        <taxon>Glomeromycotina</taxon>
        <taxon>Glomeromycetes</taxon>
        <taxon>Diversisporales</taxon>
        <taxon>Gigasporaceae</taxon>
        <taxon>Dentiscutata</taxon>
    </lineage>
</organism>
<evidence type="ECO:0000313" key="2">
    <source>
        <dbReference type="Proteomes" id="UP000789405"/>
    </source>
</evidence>